<evidence type="ECO:0000313" key="1">
    <source>
        <dbReference type="EMBL" id="EEH51674.1"/>
    </source>
</evidence>
<dbReference type="AlphaFoldDB" id="C1N8B4"/>
<sequence>MKLKHLESLLQDIEPFRDPNVHLEQYPTGAHLAACVLHAAAERDDVDGRVVVDLGVGGGVLGIAASMMGAKRVVGVDVDPAAIELARENCDAFDPPIEIELRLGKTATPSSSDASDPNRALRADTVVMNPPFGTRRKGADMGFLRAALGVTRRGGAVYSLHKSSTRAHVERHALVVLRAKSAEVLAELRYELPRVYSHHRRDAVDIEVDLWRFEPPED</sequence>
<dbReference type="OMA" id="DVVYSIH"/>
<dbReference type="InterPro" id="IPR051720">
    <property type="entry name" value="rRNA_MeTrfase/Polyamine_Synth"/>
</dbReference>
<dbReference type="STRING" id="564608.C1N8B4"/>
<dbReference type="Proteomes" id="UP000001876">
    <property type="component" value="Unassembled WGS sequence"/>
</dbReference>
<organism evidence="2">
    <name type="scientific">Micromonas pusilla (strain CCMP1545)</name>
    <name type="common">Picoplanktonic green alga</name>
    <dbReference type="NCBI Taxonomy" id="564608"/>
    <lineage>
        <taxon>Eukaryota</taxon>
        <taxon>Viridiplantae</taxon>
        <taxon>Chlorophyta</taxon>
        <taxon>Mamiellophyceae</taxon>
        <taxon>Mamiellales</taxon>
        <taxon>Mamiellaceae</taxon>
        <taxon>Micromonas</taxon>
    </lineage>
</organism>
<dbReference type="GO" id="GO:0003676">
    <property type="term" value="F:nucleic acid binding"/>
    <property type="evidence" value="ECO:0007669"/>
    <property type="project" value="InterPro"/>
</dbReference>
<dbReference type="OrthoDB" id="7848332at2759"/>
<dbReference type="EMBL" id="GG663750">
    <property type="protein sequence ID" value="EEH51674.1"/>
    <property type="molecule type" value="Genomic_DNA"/>
</dbReference>
<dbReference type="Gene3D" id="3.40.50.150">
    <property type="entry name" value="Vaccinia Virus protein VP39"/>
    <property type="match status" value="1"/>
</dbReference>
<name>C1N8B4_MICPC</name>
<dbReference type="eggNOG" id="KOG3420">
    <property type="taxonomic scope" value="Eukaryota"/>
</dbReference>
<protein>
    <submittedName>
        <fullName evidence="1">Predicted protein</fullName>
    </submittedName>
</protein>
<accession>C1N8B4</accession>
<reference evidence="1 2" key="1">
    <citation type="journal article" date="2009" name="Science">
        <title>Green evolution and dynamic adaptations revealed by genomes of the marine picoeukaryotes Micromonas.</title>
        <authorList>
            <person name="Worden A.Z."/>
            <person name="Lee J.H."/>
            <person name="Mock T."/>
            <person name="Rouze P."/>
            <person name="Simmons M.P."/>
            <person name="Aerts A.L."/>
            <person name="Allen A.E."/>
            <person name="Cuvelier M.L."/>
            <person name="Derelle E."/>
            <person name="Everett M.V."/>
            <person name="Foulon E."/>
            <person name="Grimwood J."/>
            <person name="Gundlach H."/>
            <person name="Henrissat B."/>
            <person name="Napoli C."/>
            <person name="McDonald S.M."/>
            <person name="Parker M.S."/>
            <person name="Rombauts S."/>
            <person name="Salamov A."/>
            <person name="Von Dassow P."/>
            <person name="Badger J.H."/>
            <person name="Coutinho P.M."/>
            <person name="Demir E."/>
            <person name="Dubchak I."/>
            <person name="Gentemann C."/>
            <person name="Eikrem W."/>
            <person name="Gready J.E."/>
            <person name="John U."/>
            <person name="Lanier W."/>
            <person name="Lindquist E.A."/>
            <person name="Lucas S."/>
            <person name="Mayer K.F."/>
            <person name="Moreau H."/>
            <person name="Not F."/>
            <person name="Otillar R."/>
            <person name="Panaud O."/>
            <person name="Pangilinan J."/>
            <person name="Paulsen I."/>
            <person name="Piegu B."/>
            <person name="Poliakov A."/>
            <person name="Robbens S."/>
            <person name="Schmutz J."/>
            <person name="Toulza E."/>
            <person name="Wyss T."/>
            <person name="Zelensky A."/>
            <person name="Zhou K."/>
            <person name="Armbrust E.V."/>
            <person name="Bhattacharya D."/>
            <person name="Goodenough U.W."/>
            <person name="Van de Peer Y."/>
            <person name="Grigoriev I.V."/>
        </authorList>
    </citation>
    <scope>NUCLEOTIDE SEQUENCE [LARGE SCALE GENOMIC DNA]</scope>
    <source>
        <strain evidence="1 2">CCMP1545</strain>
    </source>
</reference>
<dbReference type="KEGG" id="mpp:MICPUCDRAFT_7426"/>
<feature type="non-terminal residue" evidence="1">
    <location>
        <position position="218"/>
    </location>
</feature>
<dbReference type="GO" id="GO:0008988">
    <property type="term" value="F:rRNA (adenine-N6-)-methyltransferase activity"/>
    <property type="evidence" value="ECO:0007669"/>
    <property type="project" value="TreeGrafter"/>
</dbReference>
<proteinExistence type="predicted"/>
<dbReference type="RefSeq" id="XP_003064052.1">
    <property type="nucleotide sequence ID" value="XM_003064006.1"/>
</dbReference>
<dbReference type="PANTHER" id="PTHR23290">
    <property type="entry name" value="RRNA N6-ADENOSINE-METHYLTRANSFERASE METTL5"/>
    <property type="match status" value="1"/>
</dbReference>
<dbReference type="PANTHER" id="PTHR23290:SF0">
    <property type="entry name" value="RRNA N6-ADENOSINE-METHYLTRANSFERASE METTL5"/>
    <property type="match status" value="1"/>
</dbReference>
<dbReference type="GeneID" id="9689681"/>
<dbReference type="SUPFAM" id="SSF53335">
    <property type="entry name" value="S-adenosyl-L-methionine-dependent methyltransferases"/>
    <property type="match status" value="1"/>
</dbReference>
<dbReference type="Pfam" id="PF06325">
    <property type="entry name" value="PrmA"/>
    <property type="match status" value="1"/>
</dbReference>
<gene>
    <name evidence="1" type="ORF">MICPUCDRAFT_7426</name>
</gene>
<evidence type="ECO:0000313" key="2">
    <source>
        <dbReference type="Proteomes" id="UP000001876"/>
    </source>
</evidence>
<dbReference type="PROSITE" id="PS00092">
    <property type="entry name" value="N6_MTASE"/>
    <property type="match status" value="1"/>
</dbReference>
<dbReference type="InterPro" id="IPR029063">
    <property type="entry name" value="SAM-dependent_MTases_sf"/>
</dbReference>
<dbReference type="InterPro" id="IPR002052">
    <property type="entry name" value="DNA_methylase_N6_adenine_CS"/>
</dbReference>
<keyword evidence="2" id="KW-1185">Reference proteome</keyword>